<dbReference type="SUPFAM" id="SSF49464">
    <property type="entry name" value="Carboxypeptidase regulatory domain-like"/>
    <property type="match status" value="1"/>
</dbReference>
<keyword evidence="3" id="KW-0998">Cell outer membrane</keyword>
<gene>
    <name evidence="5" type="ORF">SAMN05444371_0090</name>
</gene>
<dbReference type="Pfam" id="PF14905">
    <property type="entry name" value="OMP_b-brl_3"/>
    <property type="match status" value="1"/>
</dbReference>
<accession>A0A1M6N0C7</accession>
<dbReference type="InterPro" id="IPR041700">
    <property type="entry name" value="OMP_b-brl_3"/>
</dbReference>
<dbReference type="SUPFAM" id="SSF56935">
    <property type="entry name" value="Porins"/>
    <property type="match status" value="1"/>
</dbReference>
<dbReference type="Gene3D" id="2.40.170.20">
    <property type="entry name" value="TonB-dependent receptor, beta-barrel domain"/>
    <property type="match status" value="1"/>
</dbReference>
<evidence type="ECO:0000259" key="4">
    <source>
        <dbReference type="Pfam" id="PF14905"/>
    </source>
</evidence>
<protein>
    <submittedName>
        <fullName evidence="5">Outer membrane receptor proteins, mostly Fe transport</fullName>
    </submittedName>
</protein>
<keyword evidence="5" id="KW-0675">Receptor</keyword>
<dbReference type="GO" id="GO:0009279">
    <property type="term" value="C:cell outer membrane"/>
    <property type="evidence" value="ECO:0007669"/>
    <property type="project" value="UniProtKB-SubCell"/>
</dbReference>
<reference evidence="6" key="1">
    <citation type="submission" date="2016-11" db="EMBL/GenBank/DDBJ databases">
        <authorList>
            <person name="Varghese N."/>
            <person name="Submissions S."/>
        </authorList>
    </citation>
    <scope>NUCLEOTIDE SEQUENCE [LARGE SCALE GENOMIC DNA]</scope>
    <source>
        <strain evidence="6">DSM 18016</strain>
    </source>
</reference>
<organism evidence="5 6">
    <name type="scientific">Epilithonimonas mollis</name>
    <dbReference type="NCBI Taxonomy" id="216903"/>
    <lineage>
        <taxon>Bacteria</taxon>
        <taxon>Pseudomonadati</taxon>
        <taxon>Bacteroidota</taxon>
        <taxon>Flavobacteriia</taxon>
        <taxon>Flavobacteriales</taxon>
        <taxon>Weeksellaceae</taxon>
        <taxon>Chryseobacterium group</taxon>
        <taxon>Epilithonimonas</taxon>
    </lineage>
</organism>
<evidence type="ECO:0000256" key="2">
    <source>
        <dbReference type="ARBA" id="ARBA00023136"/>
    </source>
</evidence>
<feature type="domain" description="Outer membrane protein beta-barrel" evidence="4">
    <location>
        <begin position="375"/>
        <end position="772"/>
    </location>
</feature>
<sequence>MFRPNFVKIIEMKFYIAIAFLLPVFIWSQTINGHIENEKQEPLSESSIEINNNTTLFYSDKEGNFSLDDVAKFPVSIVIKKQDYKDYEIILENNEPLNIILKRDTVKSIETVRLKANKPLLKRKIDRLEFNIDKTPLQNLNAWDILKSTPNILVKNEELSVRGNSQIIVTINDKKTLMTQEQLKQLLENTDGNNVSSVEVITNPPAKYEAQGSAIINIKMKQNVLSGYKGRISTRYTQATYAKGLIGTSQSYNTDQWQLTGNYNFVTGDYVRYNFDVVTFDKDKTRWESDMVRKTHAHEQHVYNFSAQYAVDSLSTVQFGFDGYNAPNNNGHYRIPTSIFNTDNGLLQSYYHTSNQRRLYDNSFNAYLVYDKKSGNHNLTWTNNSSLKRFKDNQEVETLLNFEGQPESRNRFANKSIQDISLIATQLDYRYSDDKLTVESGLKYSFVKNRNDLDFFDGTSGSLIADVSKSNLFNYKENIFAAYISSEYKWNKWEMKAGLRSETTLIKTDSDNPTVENKTTKTGLFPTFYLMYNLKDDQQLGFSYGKRIDRPNYDFLNPSKSYYNLYSYFQGDAYLKSTIIHNLSLTYTVKDWNFETYFSYIKDPSMEISVQNPQTFETVYNYTNIDHGKNIGANVSKSFSINPSWKVNLFAMGEYQENYFFGTDKTLYKNDVFFYNSNLSTQITLDKAKTWDLNLSYVYNSKTIQGSFDISSSQKTSVIINKKMLTKRLEAGLVFNDIFRTDKNVISTRYADQNQYFKDYRDTQYVMINLKYNFGNQKVKDAKAGNKTDEQNRL</sequence>
<dbReference type="InterPro" id="IPR008969">
    <property type="entry name" value="CarboxyPept-like_regulatory"/>
</dbReference>
<keyword evidence="2" id="KW-0472">Membrane</keyword>
<dbReference type="Proteomes" id="UP000184498">
    <property type="component" value="Unassembled WGS sequence"/>
</dbReference>
<dbReference type="AlphaFoldDB" id="A0A1M6N0C7"/>
<evidence type="ECO:0000256" key="3">
    <source>
        <dbReference type="ARBA" id="ARBA00023237"/>
    </source>
</evidence>
<evidence type="ECO:0000313" key="6">
    <source>
        <dbReference type="Proteomes" id="UP000184498"/>
    </source>
</evidence>
<dbReference type="STRING" id="216903.SAMN05444371_0090"/>
<evidence type="ECO:0000313" key="5">
    <source>
        <dbReference type="EMBL" id="SHJ89073.1"/>
    </source>
</evidence>
<dbReference type="PANTHER" id="PTHR40980:SF4">
    <property type="entry name" value="TONB-DEPENDENT RECEPTOR-LIKE BETA-BARREL DOMAIN-CONTAINING PROTEIN"/>
    <property type="match status" value="1"/>
</dbReference>
<keyword evidence="6" id="KW-1185">Reference proteome</keyword>
<dbReference type="InterPro" id="IPR036942">
    <property type="entry name" value="Beta-barrel_TonB_sf"/>
</dbReference>
<evidence type="ECO:0000256" key="1">
    <source>
        <dbReference type="ARBA" id="ARBA00004442"/>
    </source>
</evidence>
<name>A0A1M6N0C7_9FLAO</name>
<proteinExistence type="predicted"/>
<dbReference type="PANTHER" id="PTHR40980">
    <property type="entry name" value="PLUG DOMAIN-CONTAINING PROTEIN"/>
    <property type="match status" value="1"/>
</dbReference>
<dbReference type="EMBL" id="FRAM01000001">
    <property type="protein sequence ID" value="SHJ89073.1"/>
    <property type="molecule type" value="Genomic_DNA"/>
</dbReference>
<comment type="subcellular location">
    <subcellularLocation>
        <location evidence="1">Cell outer membrane</location>
    </subcellularLocation>
</comment>